<dbReference type="EMBL" id="LR746265">
    <property type="protein sequence ID" value="CAA7391568.1"/>
    <property type="molecule type" value="Genomic_DNA"/>
</dbReference>
<dbReference type="OrthoDB" id="10447949at2759"/>
<keyword evidence="2" id="KW-1185">Reference proteome</keyword>
<evidence type="ECO:0000313" key="1">
    <source>
        <dbReference type="EMBL" id="CAA7391568.1"/>
    </source>
</evidence>
<protein>
    <submittedName>
        <fullName evidence="1">Uncharacterized protein</fullName>
    </submittedName>
</protein>
<dbReference type="AlphaFoldDB" id="A0A7I8K3D4"/>
<sequence>MMSAQDTTPLHFFSSLALASSMISNPSRLGLLMGESFSATLFEVELIRIDPSQP</sequence>
<reference evidence="1" key="1">
    <citation type="submission" date="2020-02" db="EMBL/GenBank/DDBJ databases">
        <authorList>
            <person name="Scholz U."/>
            <person name="Mascher M."/>
            <person name="Fiebig A."/>
        </authorList>
    </citation>
    <scope>NUCLEOTIDE SEQUENCE</scope>
</reference>
<dbReference type="Proteomes" id="UP000663760">
    <property type="component" value="Chromosome 2"/>
</dbReference>
<proteinExistence type="predicted"/>
<evidence type="ECO:0000313" key="2">
    <source>
        <dbReference type="Proteomes" id="UP000663760"/>
    </source>
</evidence>
<accession>A0A7I8K3D4</accession>
<name>A0A7I8K3D4_SPIIN</name>
<gene>
    <name evidence="1" type="ORF">SI8410_02002843</name>
</gene>
<organism evidence="1 2">
    <name type="scientific">Spirodela intermedia</name>
    <name type="common">Intermediate duckweed</name>
    <dbReference type="NCBI Taxonomy" id="51605"/>
    <lineage>
        <taxon>Eukaryota</taxon>
        <taxon>Viridiplantae</taxon>
        <taxon>Streptophyta</taxon>
        <taxon>Embryophyta</taxon>
        <taxon>Tracheophyta</taxon>
        <taxon>Spermatophyta</taxon>
        <taxon>Magnoliopsida</taxon>
        <taxon>Liliopsida</taxon>
        <taxon>Araceae</taxon>
        <taxon>Lemnoideae</taxon>
        <taxon>Spirodela</taxon>
    </lineage>
</organism>